<sequence>MPRASRETVECARNAIRSTHAFVDEHFRRRGFRDVGPVAAPERHGVEPRERRQRDGPRRQALQGEAGGVRDRADGPRAHRVRPGCRRRAGEQGDRRSVADEDGLRPVEPGRRSERLRDDAERRSGAGDGQHDFRVALVPGERRDAQYREAADAQDADDRQLTPPFFIDRNTHSRGRRTRMTSSFTTIGGSGTTVNSLPYDTMSSNGQSSGTSGANTTNGTAGTNGTSGANSGINVASSLSTTSAADLQTTFLKLLVTQLQNQDPTSPVDSSQMTSQLAQINTVSGIAQLNTALTSLSSQLTAGQQTQAAMLIGSNVLAPGNTVPVKSGAASPFGVQLTSAVSNLTITVKNASGVVVNTINAGAQSAGTVPFNWTPTDTAGNKLPDGTYTISASYTDTSGKQYAPTTLSSAQVLSVIKQADGTPGLVLSNGSTVGFSQVASIFPNTTKSASTGNASSSTN</sequence>
<evidence type="ECO:0000313" key="10">
    <source>
        <dbReference type="Proteomes" id="UP000002700"/>
    </source>
</evidence>
<dbReference type="AlphaFoldDB" id="Q3JX26"/>
<feature type="compositionally biased region" description="Basic and acidic residues" evidence="6">
    <location>
        <begin position="68"/>
        <end position="77"/>
    </location>
</feature>
<dbReference type="EnsemblBacteria" id="ABA50945">
    <property type="protein sequence ID" value="ABA50945"/>
    <property type="gene ID" value="BURPS1710b_0464"/>
</dbReference>
<dbReference type="InterPro" id="IPR025965">
    <property type="entry name" value="FlgD/Vpr_Ig-like"/>
</dbReference>
<dbReference type="HOGENOM" id="CLU_595397_0_0_4"/>
<reference evidence="9 10" key="1">
    <citation type="submission" date="2005-09" db="EMBL/GenBank/DDBJ databases">
        <authorList>
            <person name="Woods D.E."/>
            <person name="Nierman W.C."/>
        </authorList>
    </citation>
    <scope>NUCLEOTIDE SEQUENCE [LARGE SCALE GENOMIC DNA]</scope>
    <source>
        <strain evidence="9 10">1710b</strain>
    </source>
</reference>
<dbReference type="Gene3D" id="2.30.30.910">
    <property type="match status" value="1"/>
</dbReference>
<feature type="compositionally biased region" description="Basic and acidic residues" evidence="6">
    <location>
        <begin position="41"/>
        <end position="58"/>
    </location>
</feature>
<name>Q3JX26_BURP1</name>
<feature type="compositionally biased region" description="Basic residues" evidence="6">
    <location>
        <begin position="78"/>
        <end position="87"/>
    </location>
</feature>
<comment type="similarity">
    <text evidence="1 5">Belongs to the FlgD family.</text>
</comment>
<feature type="compositionally biased region" description="Basic and acidic residues" evidence="6">
    <location>
        <begin position="88"/>
        <end position="160"/>
    </location>
</feature>
<evidence type="ECO:0000256" key="6">
    <source>
        <dbReference type="SAM" id="MobiDB-lite"/>
    </source>
</evidence>
<accession>Q3JX26</accession>
<dbReference type="InterPro" id="IPR025963">
    <property type="entry name" value="FLgD_Tudor"/>
</dbReference>
<feature type="region of interest" description="Disordered" evidence="6">
    <location>
        <begin position="34"/>
        <end position="226"/>
    </location>
</feature>
<comment type="function">
    <text evidence="4 5">Required for flagellar hook formation. May act as a scaffolding protein.</text>
</comment>
<feature type="domain" description="FlgD/Vpr Ig-like" evidence="7">
    <location>
        <begin position="321"/>
        <end position="397"/>
    </location>
</feature>
<evidence type="ECO:0000256" key="2">
    <source>
        <dbReference type="ARBA" id="ARBA00016013"/>
    </source>
</evidence>
<dbReference type="Pfam" id="PF13860">
    <property type="entry name" value="FlgD_ig"/>
    <property type="match status" value="1"/>
</dbReference>
<evidence type="ECO:0000256" key="5">
    <source>
        <dbReference type="RuleBase" id="RU362076"/>
    </source>
</evidence>
<organism evidence="9 10">
    <name type="scientific">Burkholderia pseudomallei (strain 1710b)</name>
    <dbReference type="NCBI Taxonomy" id="320372"/>
    <lineage>
        <taxon>Bacteria</taxon>
        <taxon>Pseudomonadati</taxon>
        <taxon>Pseudomonadota</taxon>
        <taxon>Betaproteobacteria</taxon>
        <taxon>Burkholderiales</taxon>
        <taxon>Burkholderiaceae</taxon>
        <taxon>Burkholderia</taxon>
        <taxon>pseudomallei group</taxon>
    </lineage>
</organism>
<protein>
    <recommendedName>
        <fullName evidence="2 5">Basal-body rod modification protein FlgD</fullName>
    </recommendedName>
</protein>
<dbReference type="Pfam" id="PF13861">
    <property type="entry name" value="FLgD_tudor"/>
    <property type="match status" value="1"/>
</dbReference>
<dbReference type="Proteomes" id="UP000002700">
    <property type="component" value="Chromosome I"/>
</dbReference>
<evidence type="ECO:0000256" key="1">
    <source>
        <dbReference type="ARBA" id="ARBA00010577"/>
    </source>
</evidence>
<dbReference type="Pfam" id="PF03963">
    <property type="entry name" value="FlgD"/>
    <property type="match status" value="1"/>
</dbReference>
<dbReference type="InterPro" id="IPR005648">
    <property type="entry name" value="FlgD"/>
</dbReference>
<dbReference type="KEGG" id="bpm:BURPS1710b_0464"/>
<evidence type="ECO:0000259" key="8">
    <source>
        <dbReference type="Pfam" id="PF13861"/>
    </source>
</evidence>
<dbReference type="GO" id="GO:0044781">
    <property type="term" value="P:bacterial-type flagellum organization"/>
    <property type="evidence" value="ECO:0007669"/>
    <property type="project" value="UniProtKB-UniRule"/>
</dbReference>
<evidence type="ECO:0000313" key="9">
    <source>
        <dbReference type="EMBL" id="ABA50945.1"/>
    </source>
</evidence>
<feature type="domain" description="FlgD Tudor-like" evidence="8">
    <location>
        <begin position="304"/>
        <end position="438"/>
    </location>
</feature>
<dbReference type="Gene3D" id="2.60.40.4070">
    <property type="match status" value="1"/>
</dbReference>
<dbReference type="EMBL" id="CP000124">
    <property type="protein sequence ID" value="ABA50945.1"/>
    <property type="molecule type" value="Genomic_DNA"/>
</dbReference>
<keyword evidence="3 5" id="KW-1005">Bacterial flagellum biogenesis</keyword>
<evidence type="ECO:0000256" key="4">
    <source>
        <dbReference type="ARBA" id="ARBA00024746"/>
    </source>
</evidence>
<gene>
    <name evidence="9" type="primary">flgD</name>
    <name evidence="9" type="ordered locus">BURPS1710b_0464</name>
</gene>
<feature type="compositionally biased region" description="Low complexity" evidence="6">
    <location>
        <begin position="203"/>
        <end position="226"/>
    </location>
</feature>
<proteinExistence type="inferred from homology"/>
<evidence type="ECO:0000256" key="3">
    <source>
        <dbReference type="ARBA" id="ARBA00022795"/>
    </source>
</evidence>
<evidence type="ECO:0000259" key="7">
    <source>
        <dbReference type="Pfam" id="PF13860"/>
    </source>
</evidence>